<name>A0A383DTR1_9ZZZZ</name>
<sequence length="213" mass="25598">PLSVSYAILWETEDYLNSITMDYDSSLIDWYNYTDSTWWGEYDYVLEEFPDSLQYYYYWIPIDTTIDGVDYIYTDSSLVYADYYYTDSVLVGQEWMYTDSTEFATGGKSEPFFRHSIRPKFKIKLFDDNLVFDYRFYYKPKVDDWDDYLLEHELKISFATFHEALSLNFSYTDKYNARYDLLTNGGRKIFNPETGVLFKEKDQSFVVGFSFMF</sequence>
<feature type="non-terminal residue" evidence="1">
    <location>
        <position position="1"/>
    </location>
</feature>
<organism evidence="1">
    <name type="scientific">marine metagenome</name>
    <dbReference type="NCBI Taxonomy" id="408172"/>
    <lineage>
        <taxon>unclassified sequences</taxon>
        <taxon>metagenomes</taxon>
        <taxon>ecological metagenomes</taxon>
    </lineage>
</organism>
<proteinExistence type="predicted"/>
<reference evidence="1" key="1">
    <citation type="submission" date="2018-05" db="EMBL/GenBank/DDBJ databases">
        <authorList>
            <person name="Lanie J.A."/>
            <person name="Ng W.-L."/>
            <person name="Kazmierczak K.M."/>
            <person name="Andrzejewski T.M."/>
            <person name="Davidsen T.M."/>
            <person name="Wayne K.J."/>
            <person name="Tettelin H."/>
            <person name="Glass J.I."/>
            <person name="Rusch D."/>
            <person name="Podicherti R."/>
            <person name="Tsui H.-C.T."/>
            <person name="Winkler M.E."/>
        </authorList>
    </citation>
    <scope>NUCLEOTIDE SEQUENCE</scope>
</reference>
<protein>
    <submittedName>
        <fullName evidence="1">Uncharacterized protein</fullName>
    </submittedName>
</protein>
<accession>A0A383DTR1</accession>
<dbReference type="EMBL" id="UINC01219986">
    <property type="protein sequence ID" value="SVE47704.1"/>
    <property type="molecule type" value="Genomic_DNA"/>
</dbReference>
<gene>
    <name evidence="1" type="ORF">METZ01_LOCUS500558</name>
</gene>
<dbReference type="AlphaFoldDB" id="A0A383DTR1"/>
<evidence type="ECO:0000313" key="1">
    <source>
        <dbReference type="EMBL" id="SVE47704.1"/>
    </source>
</evidence>